<dbReference type="EMBL" id="JAIZPD010000008">
    <property type="protein sequence ID" value="KAH0961227.1"/>
    <property type="molecule type" value="Genomic_DNA"/>
</dbReference>
<feature type="domain" description="HTH psq-type" evidence="1">
    <location>
        <begin position="12"/>
        <end position="50"/>
    </location>
</feature>
<dbReference type="GeneID" id="68356434"/>
<dbReference type="RefSeq" id="XP_044718740.1">
    <property type="nucleotide sequence ID" value="XM_044865776.1"/>
</dbReference>
<dbReference type="InterPro" id="IPR007889">
    <property type="entry name" value="HTH_Psq"/>
</dbReference>
<organism evidence="2 3">
    <name type="scientific">Hirsutella rhossiliensis</name>
    <dbReference type="NCBI Taxonomy" id="111463"/>
    <lineage>
        <taxon>Eukaryota</taxon>
        <taxon>Fungi</taxon>
        <taxon>Dikarya</taxon>
        <taxon>Ascomycota</taxon>
        <taxon>Pezizomycotina</taxon>
        <taxon>Sordariomycetes</taxon>
        <taxon>Hypocreomycetidae</taxon>
        <taxon>Hypocreales</taxon>
        <taxon>Ophiocordycipitaceae</taxon>
        <taxon>Hirsutella</taxon>
    </lineage>
</organism>
<proteinExistence type="predicted"/>
<keyword evidence="3" id="KW-1185">Reference proteome</keyword>
<gene>
    <name evidence="2" type="ORF">HRG_07305</name>
</gene>
<protein>
    <submittedName>
        <fullName evidence="2">Helix-turn-helix, psq domain-containing protein</fullName>
    </submittedName>
</protein>
<comment type="caution">
    <text evidence="2">The sequence shown here is derived from an EMBL/GenBank/DDBJ whole genome shotgun (WGS) entry which is preliminary data.</text>
</comment>
<reference evidence="2" key="1">
    <citation type="submission" date="2021-09" db="EMBL/GenBank/DDBJ databases">
        <title>A high-quality genome of the endoparasitic fungus Hirsutella rhossiliensis with a comparison of Hirsutella genomes reveals transposable elements contributing to genome size variation.</title>
        <authorList>
            <person name="Lin R."/>
            <person name="Jiao Y."/>
            <person name="Sun X."/>
            <person name="Ling J."/>
            <person name="Xie B."/>
            <person name="Cheng X."/>
        </authorList>
    </citation>
    <scope>NUCLEOTIDE SEQUENCE</scope>
    <source>
        <strain evidence="2">HR02</strain>
    </source>
</reference>
<name>A0A9P8MY09_9HYPO</name>
<accession>A0A9P8MY09</accession>
<dbReference type="SUPFAM" id="SSF46689">
    <property type="entry name" value="Homeodomain-like"/>
    <property type="match status" value="1"/>
</dbReference>
<dbReference type="GO" id="GO:0003677">
    <property type="term" value="F:DNA binding"/>
    <property type="evidence" value="ECO:0007669"/>
    <property type="project" value="InterPro"/>
</dbReference>
<dbReference type="AlphaFoldDB" id="A0A9P8MY09"/>
<evidence type="ECO:0000259" key="1">
    <source>
        <dbReference type="Pfam" id="PF05225"/>
    </source>
</evidence>
<sequence>MTEIRDQSIPREERVLLAVKAYQQGQFDSTHKAATAYDIPHSTVSGRLRGARPRRDAQMNNRKLTATEETASYNGSCRWTSEDAADSGLHSPHGQLVAL</sequence>
<dbReference type="OrthoDB" id="5231586at2759"/>
<dbReference type="Proteomes" id="UP000824596">
    <property type="component" value="Unassembled WGS sequence"/>
</dbReference>
<evidence type="ECO:0000313" key="2">
    <source>
        <dbReference type="EMBL" id="KAH0961227.1"/>
    </source>
</evidence>
<evidence type="ECO:0000313" key="3">
    <source>
        <dbReference type="Proteomes" id="UP000824596"/>
    </source>
</evidence>
<dbReference type="Gene3D" id="1.10.10.60">
    <property type="entry name" value="Homeodomain-like"/>
    <property type="match status" value="1"/>
</dbReference>
<dbReference type="Pfam" id="PF05225">
    <property type="entry name" value="HTH_psq"/>
    <property type="match status" value="1"/>
</dbReference>
<dbReference type="InterPro" id="IPR009057">
    <property type="entry name" value="Homeodomain-like_sf"/>
</dbReference>